<evidence type="ECO:0000313" key="3">
    <source>
        <dbReference type="Proteomes" id="UP001157006"/>
    </source>
</evidence>
<dbReference type="EMBL" id="OX451737">
    <property type="protein sequence ID" value="CAI8600804.1"/>
    <property type="molecule type" value="Genomic_DNA"/>
</dbReference>
<organism evidence="2 3">
    <name type="scientific">Vicia faba</name>
    <name type="common">Broad bean</name>
    <name type="synonym">Faba vulgaris</name>
    <dbReference type="NCBI Taxonomy" id="3906"/>
    <lineage>
        <taxon>Eukaryota</taxon>
        <taxon>Viridiplantae</taxon>
        <taxon>Streptophyta</taxon>
        <taxon>Embryophyta</taxon>
        <taxon>Tracheophyta</taxon>
        <taxon>Spermatophyta</taxon>
        <taxon>Magnoliopsida</taxon>
        <taxon>eudicotyledons</taxon>
        <taxon>Gunneridae</taxon>
        <taxon>Pentapetalae</taxon>
        <taxon>rosids</taxon>
        <taxon>fabids</taxon>
        <taxon>Fabales</taxon>
        <taxon>Fabaceae</taxon>
        <taxon>Papilionoideae</taxon>
        <taxon>50 kb inversion clade</taxon>
        <taxon>NPAAA clade</taxon>
        <taxon>Hologalegina</taxon>
        <taxon>IRL clade</taxon>
        <taxon>Fabeae</taxon>
        <taxon>Vicia</taxon>
    </lineage>
</organism>
<keyword evidence="3" id="KW-1185">Reference proteome</keyword>
<accession>A0AAV0ZV21</accession>
<proteinExistence type="predicted"/>
<dbReference type="AlphaFoldDB" id="A0AAV0ZV21"/>
<name>A0AAV0ZV21_VICFA</name>
<evidence type="ECO:0000256" key="1">
    <source>
        <dbReference type="SAM" id="MobiDB-lite"/>
    </source>
</evidence>
<dbReference type="Proteomes" id="UP001157006">
    <property type="component" value="Chromosome 2"/>
</dbReference>
<protein>
    <submittedName>
        <fullName evidence="2">Uncharacterized protein</fullName>
    </submittedName>
</protein>
<feature type="compositionally biased region" description="Polar residues" evidence="1">
    <location>
        <begin position="100"/>
        <end position="132"/>
    </location>
</feature>
<gene>
    <name evidence="2" type="ORF">VFH_II241520</name>
</gene>
<feature type="region of interest" description="Disordered" evidence="1">
    <location>
        <begin position="97"/>
        <end position="132"/>
    </location>
</feature>
<evidence type="ECO:0000313" key="2">
    <source>
        <dbReference type="EMBL" id="CAI8600804.1"/>
    </source>
</evidence>
<reference evidence="2 3" key="1">
    <citation type="submission" date="2023-01" db="EMBL/GenBank/DDBJ databases">
        <authorList>
            <person name="Kreplak J."/>
        </authorList>
    </citation>
    <scope>NUCLEOTIDE SEQUENCE [LARGE SCALE GENOMIC DNA]</scope>
</reference>
<sequence>MPSDSVSFLFHRSAHIKIRIIFTLSEPSLEINVKQERFIQPVFFKLGHKTSTVTRRESPTAAVDGMKSEIKAPPHIKGFGQQKYFGQQRHLDSKNILDSKASSKQVGTTSSKQVFGTAKNKSTQIQYNKNKK</sequence>